<keyword evidence="8" id="KW-0325">Glycoprotein</keyword>
<evidence type="ECO:0000256" key="5">
    <source>
        <dbReference type="ARBA" id="ARBA00022630"/>
    </source>
</evidence>
<dbReference type="PANTHER" id="PTHR32448">
    <property type="entry name" value="OS08G0158400 PROTEIN"/>
    <property type="match status" value="1"/>
</dbReference>
<dbReference type="AlphaFoldDB" id="A0ABD3EK89"/>
<keyword evidence="5" id="KW-0285">Flavoprotein</keyword>
<evidence type="ECO:0000256" key="1">
    <source>
        <dbReference type="ARBA" id="ARBA00001974"/>
    </source>
</evidence>
<keyword evidence="7" id="KW-0274">FAD</keyword>
<dbReference type="Gene3D" id="3.40.462.20">
    <property type="match status" value="1"/>
</dbReference>
<comment type="pathway">
    <text evidence="2">Alkaloid biosynthesis.</text>
</comment>
<feature type="chain" id="PRO_5044817711" description="FAD-binding PCMH-type domain-containing protein" evidence="9">
    <location>
        <begin position="26"/>
        <end position="538"/>
    </location>
</feature>
<evidence type="ECO:0000256" key="8">
    <source>
        <dbReference type="ARBA" id="ARBA00023180"/>
    </source>
</evidence>
<dbReference type="InterPro" id="IPR016166">
    <property type="entry name" value="FAD-bd_PCMH"/>
</dbReference>
<dbReference type="Pfam" id="PF08031">
    <property type="entry name" value="BBE"/>
    <property type="match status" value="1"/>
</dbReference>
<dbReference type="PROSITE" id="PS51387">
    <property type="entry name" value="FAD_PCMH"/>
    <property type="match status" value="1"/>
</dbReference>
<evidence type="ECO:0000256" key="3">
    <source>
        <dbReference type="ARBA" id="ARBA00005466"/>
    </source>
</evidence>
<keyword evidence="4" id="KW-0017">Alkaloid metabolism</keyword>
<feature type="domain" description="FAD-binding PCMH-type" evidence="10">
    <location>
        <begin position="75"/>
        <end position="250"/>
    </location>
</feature>
<keyword evidence="6 9" id="KW-0732">Signal</keyword>
<evidence type="ECO:0000256" key="9">
    <source>
        <dbReference type="SAM" id="SignalP"/>
    </source>
</evidence>
<dbReference type="InterPro" id="IPR012951">
    <property type="entry name" value="BBE"/>
</dbReference>
<accession>A0ABD3EK89</accession>
<organism evidence="11 12">
    <name type="scientific">Castilleja foliolosa</name>
    <dbReference type="NCBI Taxonomy" id="1961234"/>
    <lineage>
        <taxon>Eukaryota</taxon>
        <taxon>Viridiplantae</taxon>
        <taxon>Streptophyta</taxon>
        <taxon>Embryophyta</taxon>
        <taxon>Tracheophyta</taxon>
        <taxon>Spermatophyta</taxon>
        <taxon>Magnoliopsida</taxon>
        <taxon>eudicotyledons</taxon>
        <taxon>Gunneridae</taxon>
        <taxon>Pentapetalae</taxon>
        <taxon>asterids</taxon>
        <taxon>lamiids</taxon>
        <taxon>Lamiales</taxon>
        <taxon>Orobanchaceae</taxon>
        <taxon>Pedicularideae</taxon>
        <taxon>Castillejinae</taxon>
        <taxon>Castilleja</taxon>
    </lineage>
</organism>
<dbReference type="EMBL" id="JAVIJP010000004">
    <property type="protein sequence ID" value="KAL3654601.1"/>
    <property type="molecule type" value="Genomic_DNA"/>
</dbReference>
<evidence type="ECO:0000256" key="6">
    <source>
        <dbReference type="ARBA" id="ARBA00022729"/>
    </source>
</evidence>
<comment type="caution">
    <text evidence="11">The sequence shown here is derived from an EMBL/GenBank/DDBJ whole genome shotgun (WGS) entry which is preliminary data.</text>
</comment>
<name>A0ABD3EK89_9LAMI</name>
<evidence type="ECO:0000313" key="11">
    <source>
        <dbReference type="EMBL" id="KAL3654601.1"/>
    </source>
</evidence>
<evidence type="ECO:0000256" key="4">
    <source>
        <dbReference type="ARBA" id="ARBA00022589"/>
    </source>
</evidence>
<dbReference type="Gene3D" id="3.30.465.10">
    <property type="match status" value="1"/>
</dbReference>
<dbReference type="Proteomes" id="UP001632038">
    <property type="component" value="Unassembled WGS sequence"/>
</dbReference>
<keyword evidence="12" id="KW-1185">Reference proteome</keyword>
<feature type="signal peptide" evidence="9">
    <location>
        <begin position="1"/>
        <end position="25"/>
    </location>
</feature>
<sequence length="538" mass="59887">MKFPHTKFLLSLVFTNLLVLGLSSSSNHTNIFLKCLNKQFKRSNSSTNVIITPTQNASYYASLLQPQNLRPESTFPLKPLLILTPYQPTQIQASIFCAKKLDTEIRTRSGGHDYEGLSYTSRNPNFIIVDMRNLGSIKIDTGAKTAWVETGATLGQLYHALAKKSKTLTFPMGVCPTVGVGGHFSGGGYGMLSRKYGLASDHIIDAKLIDADGNILDGGSMGEDLLWALRGGGSASFGIILAFKVSLVVVPEIVTGFIVARTKNVAQLVYTWQQVADKVDEDLLLRVSLNSVGSTPTVTGGKNRTIVATFNALYLGRANDLLLLMEREFPELRLVEKECTEMSWIESVLYFASLRNRTVDVLLSPTPQKPFAPSFYKGKSDFVTTIISVKGLSRIWRFLDEEAEHRGTLEFSPFGGKVSNFSESATPFPNRAGNIFMIRYGVVWYGEGDEELKKHMSWIRSVYSYMARYASKSPRRAYFNYKDLDIGMNDKGNTSYSQASVWGHKYFKGNFDRLVLAKTKADPSNFFRNEQSIPLVTL</sequence>
<dbReference type="InterPro" id="IPR016167">
    <property type="entry name" value="FAD-bd_PCMH_sub1"/>
</dbReference>
<dbReference type="Gene3D" id="3.30.43.10">
    <property type="entry name" value="Uridine Diphospho-n-acetylenolpyruvylglucosamine Reductase, domain 2"/>
    <property type="match status" value="1"/>
</dbReference>
<evidence type="ECO:0000259" key="10">
    <source>
        <dbReference type="PROSITE" id="PS51387"/>
    </source>
</evidence>
<evidence type="ECO:0000256" key="2">
    <source>
        <dbReference type="ARBA" id="ARBA00004913"/>
    </source>
</evidence>
<dbReference type="InterPro" id="IPR006094">
    <property type="entry name" value="Oxid_FAD_bind_N"/>
</dbReference>
<comment type="similarity">
    <text evidence="3">Belongs to the oxygen-dependent FAD-linked oxidoreductase family.</text>
</comment>
<proteinExistence type="inferred from homology"/>
<dbReference type="Pfam" id="PF01565">
    <property type="entry name" value="FAD_binding_4"/>
    <property type="match status" value="1"/>
</dbReference>
<reference evidence="12" key="1">
    <citation type="journal article" date="2024" name="IScience">
        <title>Strigolactones Initiate the Formation of Haustorium-like Structures in Castilleja.</title>
        <authorList>
            <person name="Buerger M."/>
            <person name="Peterson D."/>
            <person name="Chory J."/>
        </authorList>
    </citation>
    <scope>NUCLEOTIDE SEQUENCE [LARGE SCALE GENOMIC DNA]</scope>
</reference>
<gene>
    <name evidence="11" type="ORF">CASFOL_001586</name>
</gene>
<dbReference type="InterPro" id="IPR036318">
    <property type="entry name" value="FAD-bd_PCMH-like_sf"/>
</dbReference>
<comment type="cofactor">
    <cofactor evidence="1">
        <name>FAD</name>
        <dbReference type="ChEBI" id="CHEBI:57692"/>
    </cofactor>
</comment>
<dbReference type="SUPFAM" id="SSF56176">
    <property type="entry name" value="FAD-binding/transporter-associated domain-like"/>
    <property type="match status" value="1"/>
</dbReference>
<protein>
    <recommendedName>
        <fullName evidence="10">FAD-binding PCMH-type domain-containing protein</fullName>
    </recommendedName>
</protein>
<evidence type="ECO:0000313" key="12">
    <source>
        <dbReference type="Proteomes" id="UP001632038"/>
    </source>
</evidence>
<dbReference type="InterPro" id="IPR016169">
    <property type="entry name" value="FAD-bd_PCMH_sub2"/>
</dbReference>
<evidence type="ECO:0000256" key="7">
    <source>
        <dbReference type="ARBA" id="ARBA00022827"/>
    </source>
</evidence>